<dbReference type="CDD" id="cd01055">
    <property type="entry name" value="Nonheme_Ferritin"/>
    <property type="match status" value="1"/>
</dbReference>
<dbReference type="InterPro" id="IPR009040">
    <property type="entry name" value="Ferritin-like_diiron"/>
</dbReference>
<evidence type="ECO:0000256" key="6">
    <source>
        <dbReference type="ARBA" id="ARBA00023004"/>
    </source>
</evidence>
<reference evidence="11 12" key="1">
    <citation type="submission" date="2020-01" db="EMBL/GenBank/DDBJ databases">
        <title>Whole-genome sequence of Heliobacterium undosum DSM 13378.</title>
        <authorList>
            <person name="Kyndt J.A."/>
            <person name="Meyer T.E."/>
        </authorList>
    </citation>
    <scope>NUCLEOTIDE SEQUENCE [LARGE SCALE GENOMIC DNA]</scope>
    <source>
        <strain evidence="11 12">DSM 13378</strain>
    </source>
</reference>
<dbReference type="EC" id="1.16.3.2" evidence="9"/>
<dbReference type="EMBL" id="WXEY01000016">
    <property type="protein sequence ID" value="MZP30609.1"/>
    <property type="molecule type" value="Genomic_DNA"/>
</dbReference>
<keyword evidence="6 8" id="KW-0408">Iron</keyword>
<gene>
    <name evidence="11" type="ORF">GTO91_12885</name>
</gene>
<dbReference type="GO" id="GO:0008199">
    <property type="term" value="F:ferric iron binding"/>
    <property type="evidence" value="ECO:0007669"/>
    <property type="project" value="InterPro"/>
</dbReference>
<evidence type="ECO:0000256" key="5">
    <source>
        <dbReference type="ARBA" id="ARBA00023002"/>
    </source>
</evidence>
<sequence length="168" mass="19010">MISPTMQQIFNRQIQVDLNSAFLYLAIANYFDRLKLKGFSTWVMAQHNEELAHANLLIRHLLDRGGVPIIPALPQQPVDFGTPLQAWQAVLEHERYVTSTYQQAYDVALQQRDVQGQAILQNFLVEQVDEVAQSEDIIGKLKLVEGSPGGIFMIDRELAGKRQAQPPK</sequence>
<keyword evidence="3 9" id="KW-0409">Iron storage</keyword>
<dbReference type="Pfam" id="PF00210">
    <property type="entry name" value="Ferritin"/>
    <property type="match status" value="1"/>
</dbReference>
<dbReference type="PANTHER" id="PTHR11431">
    <property type="entry name" value="FERRITIN"/>
    <property type="match status" value="1"/>
</dbReference>
<evidence type="ECO:0000259" key="10">
    <source>
        <dbReference type="PROSITE" id="PS50905"/>
    </source>
</evidence>
<dbReference type="RefSeq" id="WP_161259133.1">
    <property type="nucleotide sequence ID" value="NZ_WXEY01000016.1"/>
</dbReference>
<dbReference type="GO" id="GO:0004322">
    <property type="term" value="F:ferroxidase activity"/>
    <property type="evidence" value="ECO:0007669"/>
    <property type="project" value="TreeGrafter"/>
</dbReference>
<keyword evidence="12" id="KW-1185">Reference proteome</keyword>
<dbReference type="InterPro" id="IPR001519">
    <property type="entry name" value="Ferritin"/>
</dbReference>
<feature type="binding site" evidence="8">
    <location>
        <position position="53"/>
    </location>
    <ligand>
        <name>Fe cation</name>
        <dbReference type="ChEBI" id="CHEBI:24875"/>
        <label>1</label>
    </ligand>
</feature>
<keyword evidence="5" id="KW-0560">Oxidoreductase</keyword>
<dbReference type="InterPro" id="IPR041719">
    <property type="entry name" value="Ferritin_prok"/>
</dbReference>
<evidence type="ECO:0000256" key="4">
    <source>
        <dbReference type="ARBA" id="ARBA00022723"/>
    </source>
</evidence>
<comment type="similarity">
    <text evidence="2 9">Belongs to the ferritin family. Prokaryotic subfamily.</text>
</comment>
<comment type="subcellular location">
    <subcellularLocation>
        <location evidence="9">Cytoplasm</location>
    </subcellularLocation>
</comment>
<proteinExistence type="inferred from homology"/>
<comment type="catalytic activity">
    <reaction evidence="7 9">
        <text>4 Fe(2+) + O2 + 6 H2O = 4 iron(III) oxide-hydroxide + 12 H(+)</text>
        <dbReference type="Rhea" id="RHEA:11972"/>
        <dbReference type="ChEBI" id="CHEBI:15377"/>
        <dbReference type="ChEBI" id="CHEBI:15378"/>
        <dbReference type="ChEBI" id="CHEBI:15379"/>
        <dbReference type="ChEBI" id="CHEBI:29033"/>
        <dbReference type="ChEBI" id="CHEBI:78619"/>
        <dbReference type="EC" id="1.16.3.2"/>
    </reaction>
</comment>
<dbReference type="PROSITE" id="PS50905">
    <property type="entry name" value="FERRITIN_LIKE"/>
    <property type="match status" value="1"/>
</dbReference>
<feature type="binding site" evidence="8">
    <location>
        <position position="127"/>
    </location>
    <ligand>
        <name>Fe cation</name>
        <dbReference type="ChEBI" id="CHEBI:24875"/>
        <label>1</label>
    </ligand>
</feature>
<name>A0A845L5V4_9FIRM</name>
<dbReference type="OrthoDB" id="9801481at2"/>
<keyword evidence="4 8" id="KW-0479">Metal-binding</keyword>
<evidence type="ECO:0000313" key="12">
    <source>
        <dbReference type="Proteomes" id="UP000463470"/>
    </source>
</evidence>
<evidence type="ECO:0000313" key="11">
    <source>
        <dbReference type="EMBL" id="MZP30609.1"/>
    </source>
</evidence>
<feature type="binding site" evidence="8">
    <location>
        <position position="94"/>
    </location>
    <ligand>
        <name>Fe cation</name>
        <dbReference type="ChEBI" id="CHEBI:24875"/>
        <label>1</label>
    </ligand>
</feature>
<comment type="function">
    <text evidence="1 9">Iron-storage protein.</text>
</comment>
<feature type="domain" description="Ferritin-like diiron" evidence="10">
    <location>
        <begin position="1"/>
        <end position="145"/>
    </location>
</feature>
<keyword evidence="9" id="KW-0963">Cytoplasm</keyword>
<dbReference type="GO" id="GO:0008198">
    <property type="term" value="F:ferrous iron binding"/>
    <property type="evidence" value="ECO:0007669"/>
    <property type="project" value="TreeGrafter"/>
</dbReference>
<comment type="caution">
    <text evidence="11">The sequence shown here is derived from an EMBL/GenBank/DDBJ whole genome shotgun (WGS) entry which is preliminary data.</text>
</comment>
<dbReference type="SUPFAM" id="SSF47240">
    <property type="entry name" value="Ferritin-like"/>
    <property type="match status" value="1"/>
</dbReference>
<dbReference type="GO" id="GO:0006879">
    <property type="term" value="P:intracellular iron ion homeostasis"/>
    <property type="evidence" value="ECO:0007669"/>
    <property type="project" value="UniProtKB-KW"/>
</dbReference>
<dbReference type="GO" id="GO:0006826">
    <property type="term" value="P:iron ion transport"/>
    <property type="evidence" value="ECO:0007669"/>
    <property type="project" value="InterPro"/>
</dbReference>
<dbReference type="Proteomes" id="UP000463470">
    <property type="component" value="Unassembled WGS sequence"/>
</dbReference>
<feature type="binding site" evidence="8">
    <location>
        <position position="50"/>
    </location>
    <ligand>
        <name>Fe cation</name>
        <dbReference type="ChEBI" id="CHEBI:24875"/>
        <label>1</label>
    </ligand>
</feature>
<dbReference type="InterPro" id="IPR008331">
    <property type="entry name" value="Ferritin_DPS_dom"/>
</dbReference>
<protein>
    <recommendedName>
        <fullName evidence="9">Ferritin</fullName>
        <ecNumber evidence="9">1.16.3.2</ecNumber>
    </recommendedName>
</protein>
<dbReference type="PANTHER" id="PTHR11431:SF127">
    <property type="entry name" value="BACTERIAL NON-HEME FERRITIN"/>
    <property type="match status" value="1"/>
</dbReference>
<evidence type="ECO:0000256" key="7">
    <source>
        <dbReference type="ARBA" id="ARBA00048035"/>
    </source>
</evidence>
<dbReference type="GO" id="GO:0005829">
    <property type="term" value="C:cytosol"/>
    <property type="evidence" value="ECO:0007669"/>
    <property type="project" value="TreeGrafter"/>
</dbReference>
<dbReference type="Gene3D" id="1.20.1260.10">
    <property type="match status" value="1"/>
</dbReference>
<evidence type="ECO:0000256" key="3">
    <source>
        <dbReference type="ARBA" id="ARBA00022434"/>
    </source>
</evidence>
<accession>A0A845L5V4</accession>
<dbReference type="AlphaFoldDB" id="A0A845L5V4"/>
<evidence type="ECO:0000256" key="2">
    <source>
        <dbReference type="ARBA" id="ARBA00006950"/>
    </source>
</evidence>
<dbReference type="InterPro" id="IPR012347">
    <property type="entry name" value="Ferritin-like"/>
</dbReference>
<evidence type="ECO:0000256" key="1">
    <source>
        <dbReference type="ARBA" id="ARBA00002485"/>
    </source>
</evidence>
<evidence type="ECO:0000256" key="8">
    <source>
        <dbReference type="PIRSR" id="PIRSR601519-1"/>
    </source>
</evidence>
<dbReference type="InterPro" id="IPR009078">
    <property type="entry name" value="Ferritin-like_SF"/>
</dbReference>
<organism evidence="11 12">
    <name type="scientific">Heliomicrobium undosum</name>
    <dbReference type="NCBI Taxonomy" id="121734"/>
    <lineage>
        <taxon>Bacteria</taxon>
        <taxon>Bacillati</taxon>
        <taxon>Bacillota</taxon>
        <taxon>Clostridia</taxon>
        <taxon>Eubacteriales</taxon>
        <taxon>Heliobacteriaceae</taxon>
        <taxon>Heliomicrobium</taxon>
    </lineage>
</organism>
<evidence type="ECO:0000256" key="9">
    <source>
        <dbReference type="RuleBase" id="RU361145"/>
    </source>
</evidence>